<protein>
    <submittedName>
        <fullName evidence="2">Uncharacterized protein</fullName>
    </submittedName>
</protein>
<organism evidence="2 3">
    <name type="scientific">Haemaphysalis longicornis</name>
    <name type="common">Bush tick</name>
    <dbReference type="NCBI Taxonomy" id="44386"/>
    <lineage>
        <taxon>Eukaryota</taxon>
        <taxon>Metazoa</taxon>
        <taxon>Ecdysozoa</taxon>
        <taxon>Arthropoda</taxon>
        <taxon>Chelicerata</taxon>
        <taxon>Arachnida</taxon>
        <taxon>Acari</taxon>
        <taxon>Parasitiformes</taxon>
        <taxon>Ixodida</taxon>
        <taxon>Ixodoidea</taxon>
        <taxon>Ixodidae</taxon>
        <taxon>Haemaphysalinae</taxon>
        <taxon>Haemaphysalis</taxon>
    </lineage>
</organism>
<evidence type="ECO:0000256" key="1">
    <source>
        <dbReference type="SAM" id="MobiDB-lite"/>
    </source>
</evidence>
<reference evidence="2 3" key="1">
    <citation type="journal article" date="2020" name="Cell">
        <title>Large-Scale Comparative Analyses of Tick Genomes Elucidate Their Genetic Diversity and Vector Capacities.</title>
        <authorList>
            <consortium name="Tick Genome and Microbiome Consortium (TIGMIC)"/>
            <person name="Jia N."/>
            <person name="Wang J."/>
            <person name="Shi W."/>
            <person name="Du L."/>
            <person name="Sun Y."/>
            <person name="Zhan W."/>
            <person name="Jiang J.F."/>
            <person name="Wang Q."/>
            <person name="Zhang B."/>
            <person name="Ji P."/>
            <person name="Bell-Sakyi L."/>
            <person name="Cui X.M."/>
            <person name="Yuan T.T."/>
            <person name="Jiang B.G."/>
            <person name="Yang W.F."/>
            <person name="Lam T.T."/>
            <person name="Chang Q.C."/>
            <person name="Ding S.J."/>
            <person name="Wang X.J."/>
            <person name="Zhu J.G."/>
            <person name="Ruan X.D."/>
            <person name="Zhao L."/>
            <person name="Wei J.T."/>
            <person name="Ye R.Z."/>
            <person name="Que T.C."/>
            <person name="Du C.H."/>
            <person name="Zhou Y.H."/>
            <person name="Cheng J.X."/>
            <person name="Dai P.F."/>
            <person name="Guo W.B."/>
            <person name="Han X.H."/>
            <person name="Huang E.J."/>
            <person name="Li L.F."/>
            <person name="Wei W."/>
            <person name="Gao Y.C."/>
            <person name="Liu J.Z."/>
            <person name="Shao H.Z."/>
            <person name="Wang X."/>
            <person name="Wang C.C."/>
            <person name="Yang T.C."/>
            <person name="Huo Q.B."/>
            <person name="Li W."/>
            <person name="Chen H.Y."/>
            <person name="Chen S.E."/>
            <person name="Zhou L.G."/>
            <person name="Ni X.B."/>
            <person name="Tian J.H."/>
            <person name="Sheng Y."/>
            <person name="Liu T."/>
            <person name="Pan Y.S."/>
            <person name="Xia L.Y."/>
            <person name="Li J."/>
            <person name="Zhao F."/>
            <person name="Cao W.C."/>
        </authorList>
    </citation>
    <scope>NUCLEOTIDE SEQUENCE [LARGE SCALE GENOMIC DNA]</scope>
    <source>
        <strain evidence="2">HaeL-2018</strain>
    </source>
</reference>
<dbReference type="Proteomes" id="UP000821853">
    <property type="component" value="Chromosome 2"/>
</dbReference>
<sequence>MASTSSQPNAAVTQNRFAALAMEDMELGADESKQHHHAVEDDGGTQQRRPPPFIAVQGSDLNPRGHAGWKFTATKQEERKVIMRPRGGLCLARLEVDVVLSAVITAASVAKTVAMADTICTNPTQNIIVVSTPDEDRANKYANVRSLYIGSKNYETYAYRTAPHDTCQRCKKARATQSHILWECSPPAPNTQDNELPDEICSKLISTELGNQRAVVQHVLELLDRQKPGTSSRLRDNG</sequence>
<proteinExistence type="predicted"/>
<evidence type="ECO:0000313" key="3">
    <source>
        <dbReference type="Proteomes" id="UP000821853"/>
    </source>
</evidence>
<accession>A0A9J6FRS7</accession>
<dbReference type="EMBL" id="JABSTR010000004">
    <property type="protein sequence ID" value="KAH9368926.1"/>
    <property type="molecule type" value="Genomic_DNA"/>
</dbReference>
<gene>
    <name evidence="2" type="ORF">HPB48_007080</name>
</gene>
<feature type="compositionally biased region" description="Basic and acidic residues" evidence="1">
    <location>
        <begin position="30"/>
        <end position="40"/>
    </location>
</feature>
<dbReference type="VEuPathDB" id="VectorBase:HLOH_040212"/>
<evidence type="ECO:0000313" key="2">
    <source>
        <dbReference type="EMBL" id="KAH9368926.1"/>
    </source>
</evidence>
<name>A0A9J6FRS7_HAELO</name>
<comment type="caution">
    <text evidence="2">The sequence shown here is derived from an EMBL/GenBank/DDBJ whole genome shotgun (WGS) entry which is preliminary data.</text>
</comment>
<dbReference type="AlphaFoldDB" id="A0A9J6FRS7"/>
<keyword evidence="3" id="KW-1185">Reference proteome</keyword>
<dbReference type="OrthoDB" id="10500487at2759"/>
<feature type="region of interest" description="Disordered" evidence="1">
    <location>
        <begin position="23"/>
        <end position="67"/>
    </location>
</feature>